<dbReference type="InterPro" id="IPR042099">
    <property type="entry name" value="ANL_N_sf"/>
</dbReference>
<dbReference type="PANTHER" id="PTHR36932">
    <property type="entry name" value="CAPSULAR POLYSACCHARIDE BIOSYNTHESIS PROTEIN"/>
    <property type="match status" value="1"/>
</dbReference>
<dbReference type="GO" id="GO:0016779">
    <property type="term" value="F:nucleotidyltransferase activity"/>
    <property type="evidence" value="ECO:0007669"/>
    <property type="project" value="UniProtKB-KW"/>
</dbReference>
<dbReference type="EMBL" id="OUUY01000001">
    <property type="protein sequence ID" value="SPP99519.1"/>
    <property type="molecule type" value="Genomic_DNA"/>
</dbReference>
<dbReference type="PANTHER" id="PTHR36932:SF1">
    <property type="entry name" value="CAPSULAR POLYSACCHARIDE BIOSYNTHESIS PROTEIN"/>
    <property type="match status" value="1"/>
</dbReference>
<dbReference type="Proteomes" id="UP000245125">
    <property type="component" value="Unassembled WGS sequence"/>
</dbReference>
<dbReference type="OrthoDB" id="580775at2"/>
<keyword evidence="1" id="KW-0808">Transferase</keyword>
<organism evidence="1 2">
    <name type="scientific">Candidatus Sulfobium mesophilum</name>
    <dbReference type="NCBI Taxonomy" id="2016548"/>
    <lineage>
        <taxon>Bacteria</taxon>
        <taxon>Pseudomonadati</taxon>
        <taxon>Nitrospirota</taxon>
        <taxon>Nitrospiria</taxon>
        <taxon>Nitrospirales</taxon>
        <taxon>Nitrospiraceae</taxon>
        <taxon>Candidatus Sulfobium</taxon>
    </lineage>
</organism>
<keyword evidence="2" id="KW-1185">Reference proteome</keyword>
<dbReference type="Gene3D" id="3.40.50.12780">
    <property type="entry name" value="N-terminal domain of ligase-like"/>
    <property type="match status" value="1"/>
</dbReference>
<name>A0A2U3QDW0_9BACT</name>
<accession>A0A2U3QDW0</accession>
<evidence type="ECO:0000313" key="1">
    <source>
        <dbReference type="EMBL" id="SPP99519.1"/>
    </source>
</evidence>
<proteinExistence type="predicted"/>
<keyword evidence="1" id="KW-0548">Nucleotidyltransferase</keyword>
<protein>
    <submittedName>
        <fullName evidence="1">Putative Adenylyltransferase</fullName>
    </submittedName>
</protein>
<evidence type="ECO:0000313" key="2">
    <source>
        <dbReference type="Proteomes" id="UP000245125"/>
    </source>
</evidence>
<dbReference type="AlphaFoldDB" id="A0A2U3QDW0"/>
<gene>
    <name evidence="1" type="ORF">NBG4_10053</name>
</gene>
<reference evidence="2" key="1">
    <citation type="submission" date="2018-03" db="EMBL/GenBank/DDBJ databases">
        <authorList>
            <person name="Zecchin S."/>
        </authorList>
    </citation>
    <scope>NUCLEOTIDE SEQUENCE [LARGE SCALE GENOMIC DNA]</scope>
</reference>
<dbReference type="InterPro" id="IPR053158">
    <property type="entry name" value="CapK_Type1_Caps_Biosynth"/>
</dbReference>
<sequence>MRFYPLMMRTVVLPAAELFTDVSIWEQFKSMMRTEKLSSDEIESFQLTKLRKMLKHAYEHVPFYRKRFDEIGFRPEDVKSVEDIRQIPPTTKDDIMQHFPEEITAQGMDKSKWKYVATSGTTRQIMGIHDFRKANLNWAAGLRAHKLAGNHDVGKKWMEIPPHMCTNICGANDGQQLGNFFTRELFSSLFQGDIRAMKEHVYQYAHARRQALYRRVTIPSFGSEGTNIPEREIAGYIETIRKYEPYLLESLPLYLYTFAKYIVRKEIEPPRVGVIKPFGGSLTMHMKETISAAFHCPVYDTYGCSETGFIACECDRHDGLHVFADLYYVEVCRDGKPAKPGELGRLYITDLENSAMPWIRYDIGDVGRRYPDDHGCGRASMRLQVEGRVQDTLKNSKNELFTSDRVFDFFHSRAEIDNFQLIEKTAGRFELLCVPREGAMIDKEEISREFKEFFDPEANIKVFTAKTIKAEDGGKFRFVKSKGYAEI</sequence>
<dbReference type="SUPFAM" id="SSF56801">
    <property type="entry name" value="Acetyl-CoA synthetase-like"/>
    <property type="match status" value="1"/>
</dbReference>